<dbReference type="InterPro" id="IPR050126">
    <property type="entry name" value="Ap4A_hydrolase"/>
</dbReference>
<dbReference type="PANTHER" id="PTHR42850">
    <property type="entry name" value="METALLOPHOSPHOESTERASE"/>
    <property type="match status" value="1"/>
</dbReference>
<organism evidence="2">
    <name type="scientific">hydrothermal vent metagenome</name>
    <dbReference type="NCBI Taxonomy" id="652676"/>
    <lineage>
        <taxon>unclassified sequences</taxon>
        <taxon>metagenomes</taxon>
        <taxon>ecological metagenomes</taxon>
    </lineage>
</organism>
<evidence type="ECO:0000313" key="2">
    <source>
        <dbReference type="EMBL" id="VAW42907.1"/>
    </source>
</evidence>
<feature type="domain" description="Calcineurin-like phosphoesterase" evidence="1">
    <location>
        <begin position="1"/>
        <end position="194"/>
    </location>
</feature>
<sequence>MKIAVISDIHGNLPALETVTADIEQWRPDCVVVNGDIVNRGPLSRDCLQWVLNKQATDGWELVRGNHEDYILECAEPNSPTSGSAYQVRQFAHWAYQQVKEYVPILAGLPDSYAACAPDGSELRIVHGSMRDNRDGVYVETKDDELREQIAPAPRVFVTGHTHHPLIRQIDGTTVVNIGSVGASFDSDRRLCYGRFTWRTTGGWSVDLVRLPYDYDRLEQDYKTSGFLDEAGPLAQLMLVEHRRASGLVYRWASCYQSDVLAGKISMEASVRAVLEDEDLQPYLGTPGWTFPVLAK</sequence>
<accession>A0A3B0VWW2</accession>
<proteinExistence type="predicted"/>
<dbReference type="SUPFAM" id="SSF56300">
    <property type="entry name" value="Metallo-dependent phosphatases"/>
    <property type="match status" value="1"/>
</dbReference>
<dbReference type="GO" id="GO:0016791">
    <property type="term" value="F:phosphatase activity"/>
    <property type="evidence" value="ECO:0007669"/>
    <property type="project" value="TreeGrafter"/>
</dbReference>
<dbReference type="Pfam" id="PF12850">
    <property type="entry name" value="Metallophos_2"/>
    <property type="match status" value="1"/>
</dbReference>
<dbReference type="AlphaFoldDB" id="A0A3B0VWW2"/>
<reference evidence="2" key="1">
    <citation type="submission" date="2018-06" db="EMBL/GenBank/DDBJ databases">
        <authorList>
            <person name="Zhirakovskaya E."/>
        </authorList>
    </citation>
    <scope>NUCLEOTIDE SEQUENCE</scope>
</reference>
<dbReference type="EMBL" id="UOEU01000980">
    <property type="protein sequence ID" value="VAW42907.1"/>
    <property type="molecule type" value="Genomic_DNA"/>
</dbReference>
<evidence type="ECO:0000259" key="1">
    <source>
        <dbReference type="Pfam" id="PF12850"/>
    </source>
</evidence>
<dbReference type="PANTHER" id="PTHR42850:SF2">
    <property type="entry name" value="BLL5683 PROTEIN"/>
    <property type="match status" value="1"/>
</dbReference>
<dbReference type="GO" id="GO:0005737">
    <property type="term" value="C:cytoplasm"/>
    <property type="evidence" value="ECO:0007669"/>
    <property type="project" value="TreeGrafter"/>
</dbReference>
<dbReference type="Gene3D" id="3.60.21.10">
    <property type="match status" value="1"/>
</dbReference>
<protein>
    <recommendedName>
        <fullName evidence="1">Calcineurin-like phosphoesterase domain-containing protein</fullName>
    </recommendedName>
</protein>
<gene>
    <name evidence="2" type="ORF">MNBD_CHLOROFLEXI01-2207</name>
</gene>
<dbReference type="InterPro" id="IPR024654">
    <property type="entry name" value="Calcineurin-like_PHP_lpxH"/>
</dbReference>
<dbReference type="CDD" id="cd00838">
    <property type="entry name" value="MPP_superfamily"/>
    <property type="match status" value="1"/>
</dbReference>
<name>A0A3B0VWW2_9ZZZZ</name>
<dbReference type="InterPro" id="IPR029052">
    <property type="entry name" value="Metallo-depent_PP-like"/>
</dbReference>